<organism evidence="2 3">
    <name type="scientific">Liparis tanakae</name>
    <name type="common">Tanaka's snailfish</name>
    <dbReference type="NCBI Taxonomy" id="230148"/>
    <lineage>
        <taxon>Eukaryota</taxon>
        <taxon>Metazoa</taxon>
        <taxon>Chordata</taxon>
        <taxon>Craniata</taxon>
        <taxon>Vertebrata</taxon>
        <taxon>Euteleostomi</taxon>
        <taxon>Actinopterygii</taxon>
        <taxon>Neopterygii</taxon>
        <taxon>Teleostei</taxon>
        <taxon>Neoteleostei</taxon>
        <taxon>Acanthomorphata</taxon>
        <taxon>Eupercaria</taxon>
        <taxon>Perciformes</taxon>
        <taxon>Cottioidei</taxon>
        <taxon>Cottales</taxon>
        <taxon>Liparidae</taxon>
        <taxon>Liparis</taxon>
    </lineage>
</organism>
<comment type="caution">
    <text evidence="2">The sequence shown here is derived from an EMBL/GenBank/DDBJ whole genome shotgun (WGS) entry which is preliminary data.</text>
</comment>
<protein>
    <submittedName>
        <fullName evidence="2">Uncharacterized protein</fullName>
    </submittedName>
</protein>
<gene>
    <name evidence="2" type="ORF">EYF80_060346</name>
</gene>
<evidence type="ECO:0000313" key="2">
    <source>
        <dbReference type="EMBL" id="TNN29505.1"/>
    </source>
</evidence>
<reference evidence="2 3" key="1">
    <citation type="submission" date="2019-03" db="EMBL/GenBank/DDBJ databases">
        <title>First draft genome of Liparis tanakae, snailfish: a comprehensive survey of snailfish specific genes.</title>
        <authorList>
            <person name="Kim W."/>
            <person name="Song I."/>
            <person name="Jeong J.-H."/>
            <person name="Kim D."/>
            <person name="Kim S."/>
            <person name="Ryu S."/>
            <person name="Song J.Y."/>
            <person name="Lee S.K."/>
        </authorList>
    </citation>
    <scope>NUCLEOTIDE SEQUENCE [LARGE SCALE GENOMIC DNA]</scope>
    <source>
        <tissue evidence="2">Muscle</tissue>
    </source>
</reference>
<feature type="region of interest" description="Disordered" evidence="1">
    <location>
        <begin position="42"/>
        <end position="65"/>
    </location>
</feature>
<accession>A0A4Z2EL69</accession>
<keyword evidence="3" id="KW-1185">Reference proteome</keyword>
<dbReference type="Proteomes" id="UP000314294">
    <property type="component" value="Unassembled WGS sequence"/>
</dbReference>
<proteinExistence type="predicted"/>
<evidence type="ECO:0000313" key="3">
    <source>
        <dbReference type="Proteomes" id="UP000314294"/>
    </source>
</evidence>
<dbReference type="EMBL" id="SRLO01005563">
    <property type="protein sequence ID" value="TNN29505.1"/>
    <property type="molecule type" value="Genomic_DNA"/>
</dbReference>
<sequence length="113" mass="12406">MAYCTFPSPSTPSALVVIAPSPHGEKDPAAVFPFRCDRGFESRVSSPEPRGASVSKAQGVCQTSRSHHMAPAVRETFCPCRNENERRLKVLSERKEKCYRASASLCRAPDPLL</sequence>
<evidence type="ECO:0000256" key="1">
    <source>
        <dbReference type="SAM" id="MobiDB-lite"/>
    </source>
</evidence>
<name>A0A4Z2EL69_9TELE</name>
<dbReference type="AlphaFoldDB" id="A0A4Z2EL69"/>